<dbReference type="Proteomes" id="UP001325680">
    <property type="component" value="Chromosome"/>
</dbReference>
<protein>
    <recommendedName>
        <fullName evidence="4">DUF5689 domain-containing protein</fullName>
    </recommendedName>
</protein>
<keyword evidence="1" id="KW-0732">Signal</keyword>
<gene>
    <name evidence="2" type="ORF">U0035_03745</name>
</gene>
<name>A0ABZ0W7L0_9BACT</name>
<accession>A0ABZ0W7L0</accession>
<reference evidence="2 3" key="1">
    <citation type="submission" date="2023-12" db="EMBL/GenBank/DDBJ databases">
        <title>Genome sequencing and assembly of bacterial species from a model synthetic community.</title>
        <authorList>
            <person name="Hogle S.L."/>
        </authorList>
    </citation>
    <scope>NUCLEOTIDE SEQUENCE [LARGE SCALE GENOMIC DNA]</scope>
    <source>
        <strain evidence="2 3">HAMBI_3031</strain>
    </source>
</reference>
<evidence type="ECO:0000313" key="3">
    <source>
        <dbReference type="Proteomes" id="UP001325680"/>
    </source>
</evidence>
<feature type="chain" id="PRO_5046252273" description="DUF5689 domain-containing protein" evidence="1">
    <location>
        <begin position="21"/>
        <end position="336"/>
    </location>
</feature>
<keyword evidence="3" id="KW-1185">Reference proteome</keyword>
<dbReference type="RefSeq" id="WP_114792800.1">
    <property type="nucleotide sequence ID" value="NZ_CP139960.1"/>
</dbReference>
<feature type="signal peptide" evidence="1">
    <location>
        <begin position="1"/>
        <end position="20"/>
    </location>
</feature>
<evidence type="ECO:0000313" key="2">
    <source>
        <dbReference type="EMBL" id="WQD39263.1"/>
    </source>
</evidence>
<dbReference type="PROSITE" id="PS51257">
    <property type="entry name" value="PROKAR_LIPOPROTEIN"/>
    <property type="match status" value="1"/>
</dbReference>
<dbReference type="EMBL" id="CP139960">
    <property type="protein sequence ID" value="WQD39263.1"/>
    <property type="molecule type" value="Genomic_DNA"/>
</dbReference>
<evidence type="ECO:0008006" key="4">
    <source>
        <dbReference type="Google" id="ProtNLM"/>
    </source>
</evidence>
<sequence>MNKQFKNSISLMLFFVVITAATSCKKTAPNIFNMFEVTLELHQTSPYSLAENQTLNEGDSIYFDFTIASPNKDMHQVVLQAGGTGLGNLRITLDDGQRRSYTGIIKGVVGANGAITNATIPGANGGSIGNLKNGANTFRIWAFDAQGVYLGDGYKKININVVNEITHIVNRKIYFPDVDSTNGSANSYLNLTTGETYNYQTGAANSANIDLGIYRTKTVNATTGAITWGPRMYSLSANSVPYMPNDISSWTKKATKFAAGQNGQATPFLRNYYTREALVNYVKGRNPNLLAHTSNLSVGQGVPFVFPDGRYGLILINQISLDGNTPFMDVSIKYEL</sequence>
<evidence type="ECO:0000256" key="1">
    <source>
        <dbReference type="SAM" id="SignalP"/>
    </source>
</evidence>
<proteinExistence type="predicted"/>
<organism evidence="2 3">
    <name type="scientific">Niabella yanshanensis</name>
    <dbReference type="NCBI Taxonomy" id="577386"/>
    <lineage>
        <taxon>Bacteria</taxon>
        <taxon>Pseudomonadati</taxon>
        <taxon>Bacteroidota</taxon>
        <taxon>Chitinophagia</taxon>
        <taxon>Chitinophagales</taxon>
        <taxon>Chitinophagaceae</taxon>
        <taxon>Niabella</taxon>
    </lineage>
</organism>